<dbReference type="InterPro" id="IPR016032">
    <property type="entry name" value="Sig_transdc_resp-reg_C-effctor"/>
</dbReference>
<comment type="caution">
    <text evidence="2">The sequence shown here is derived from an EMBL/GenBank/DDBJ whole genome shotgun (WGS) entry which is preliminary data.</text>
</comment>
<dbReference type="RefSeq" id="WP_164038433.1">
    <property type="nucleotide sequence ID" value="NZ_JAAGNZ010000001.1"/>
</dbReference>
<dbReference type="PRINTS" id="PR00038">
    <property type="entry name" value="HTHLUXR"/>
</dbReference>
<reference evidence="2 3" key="1">
    <citation type="submission" date="2020-02" db="EMBL/GenBank/DDBJ databases">
        <title>Draft genome sequence of two Spirosoma agri KCTC 52727 and Spirosoma terrae KCTC 52035.</title>
        <authorList>
            <person name="Rojas J."/>
            <person name="Ambika Manirajan B."/>
            <person name="Ratering S."/>
            <person name="Suarez C."/>
            <person name="Schnell S."/>
        </authorList>
    </citation>
    <scope>NUCLEOTIDE SEQUENCE [LARGE SCALE GENOMIC DNA]</scope>
    <source>
        <strain evidence="2 3">KCTC 52727</strain>
    </source>
</reference>
<dbReference type="PROSITE" id="PS50043">
    <property type="entry name" value="HTH_LUXR_2"/>
    <property type="match status" value="1"/>
</dbReference>
<dbReference type="SMART" id="SM00421">
    <property type="entry name" value="HTH_LUXR"/>
    <property type="match status" value="1"/>
</dbReference>
<dbReference type="EMBL" id="JAAGNZ010000001">
    <property type="protein sequence ID" value="NEU67786.1"/>
    <property type="molecule type" value="Genomic_DNA"/>
</dbReference>
<evidence type="ECO:0000313" key="2">
    <source>
        <dbReference type="EMBL" id="NEU67786.1"/>
    </source>
</evidence>
<dbReference type="InterPro" id="IPR000792">
    <property type="entry name" value="Tscrpt_reg_LuxR_C"/>
</dbReference>
<dbReference type="Proteomes" id="UP000477386">
    <property type="component" value="Unassembled WGS sequence"/>
</dbReference>
<gene>
    <name evidence="2" type="ORF">GK091_12925</name>
</gene>
<evidence type="ECO:0000313" key="3">
    <source>
        <dbReference type="Proteomes" id="UP000477386"/>
    </source>
</evidence>
<feature type="domain" description="HTH luxR-type" evidence="1">
    <location>
        <begin position="79"/>
        <end position="144"/>
    </location>
</feature>
<proteinExistence type="predicted"/>
<protein>
    <recommendedName>
        <fullName evidence="1">HTH luxR-type domain-containing protein</fullName>
    </recommendedName>
</protein>
<accession>A0A6M0IHP0</accession>
<evidence type="ECO:0000259" key="1">
    <source>
        <dbReference type="PROSITE" id="PS50043"/>
    </source>
</evidence>
<dbReference type="SUPFAM" id="SSF46894">
    <property type="entry name" value="C-terminal effector domain of the bipartite response regulators"/>
    <property type="match status" value="1"/>
</dbReference>
<dbReference type="Pfam" id="PF00196">
    <property type="entry name" value="GerE"/>
    <property type="match status" value="1"/>
</dbReference>
<name>A0A6M0IHP0_9BACT</name>
<dbReference type="AlphaFoldDB" id="A0A6M0IHP0"/>
<dbReference type="InterPro" id="IPR036388">
    <property type="entry name" value="WH-like_DNA-bd_sf"/>
</dbReference>
<keyword evidence="3" id="KW-1185">Reference proteome</keyword>
<organism evidence="2 3">
    <name type="scientific">Spirosoma agri</name>
    <dbReference type="NCBI Taxonomy" id="1987381"/>
    <lineage>
        <taxon>Bacteria</taxon>
        <taxon>Pseudomonadati</taxon>
        <taxon>Bacteroidota</taxon>
        <taxon>Cytophagia</taxon>
        <taxon>Cytophagales</taxon>
        <taxon>Cytophagaceae</taxon>
        <taxon>Spirosoma</taxon>
    </lineage>
</organism>
<dbReference type="GO" id="GO:0006355">
    <property type="term" value="P:regulation of DNA-templated transcription"/>
    <property type="evidence" value="ECO:0007669"/>
    <property type="project" value="InterPro"/>
</dbReference>
<dbReference type="Gene3D" id="1.10.10.10">
    <property type="entry name" value="Winged helix-like DNA-binding domain superfamily/Winged helix DNA-binding domain"/>
    <property type="match status" value="1"/>
</dbReference>
<sequence length="147" mass="16425">MRDLKNLDDAALAVLSIALNGYQEHEKTNTYVSRMFLDISELLVGSIQDLSIWGIRDLLAKENKRRARTVTVRVVSPTDFEGIGKLGKQELLVLRLIGQGQRSEDIVRLLSISYRTLANHKAHIAAKLGLGSARDILKFAIDNLMIL</sequence>
<dbReference type="GO" id="GO:0003677">
    <property type="term" value="F:DNA binding"/>
    <property type="evidence" value="ECO:0007669"/>
    <property type="project" value="InterPro"/>
</dbReference>